<evidence type="ECO:0000313" key="2">
    <source>
        <dbReference type="Proteomes" id="UP000187429"/>
    </source>
</evidence>
<dbReference type="AlphaFoldDB" id="A0A1R1X4F5"/>
<reference evidence="2" key="1">
    <citation type="submission" date="2017-01" db="EMBL/GenBank/DDBJ databases">
        <authorList>
            <person name="Wang Y."/>
            <person name="White M."/>
            <person name="Kvist S."/>
            <person name="Moncalvo J.-M."/>
        </authorList>
    </citation>
    <scope>NUCLEOTIDE SEQUENCE [LARGE SCALE GENOMIC DNA]</scope>
    <source>
        <strain evidence="2">ID-206-W2</strain>
    </source>
</reference>
<name>A0A1R1X4F5_9FUNG</name>
<organism evidence="1 2">
    <name type="scientific">Smittium culicis</name>
    <dbReference type="NCBI Taxonomy" id="133412"/>
    <lineage>
        <taxon>Eukaryota</taxon>
        <taxon>Fungi</taxon>
        <taxon>Fungi incertae sedis</taxon>
        <taxon>Zoopagomycota</taxon>
        <taxon>Kickxellomycotina</taxon>
        <taxon>Harpellomycetes</taxon>
        <taxon>Harpellales</taxon>
        <taxon>Legeriomycetaceae</taxon>
        <taxon>Smittium</taxon>
    </lineage>
</organism>
<sequence>MSISYDLEIIFATTMRALFADIAATITQSRLENFHKGLELHGDPTQLFESNIKPLVDQEVLDVIIIQRNQPRNDIEFSLFAGSNRARSKRTRTAAILLRRREPPLKSPLNPVTESIPASQIFARKVEAAERDLNRDSKRLTILGPPRYAQIDIVKNIGQ</sequence>
<comment type="caution">
    <text evidence="1">The sequence shown here is derived from an EMBL/GenBank/DDBJ whole genome shotgun (WGS) entry which is preliminary data.</text>
</comment>
<protein>
    <submittedName>
        <fullName evidence="1">Uncharacterized protein</fullName>
    </submittedName>
</protein>
<keyword evidence="2" id="KW-1185">Reference proteome</keyword>
<proteinExistence type="predicted"/>
<dbReference type="EMBL" id="LSSM01007028">
    <property type="protein sequence ID" value="OMJ09494.1"/>
    <property type="molecule type" value="Genomic_DNA"/>
</dbReference>
<evidence type="ECO:0000313" key="1">
    <source>
        <dbReference type="EMBL" id="OMJ09494.1"/>
    </source>
</evidence>
<dbReference type="Proteomes" id="UP000187429">
    <property type="component" value="Unassembled WGS sequence"/>
</dbReference>
<accession>A0A1R1X4F5</accession>
<gene>
    <name evidence="1" type="ORF">AYI69_g10637</name>
</gene>